<dbReference type="PANTHER" id="PTHR30055:SF234">
    <property type="entry name" value="HTH-TYPE TRANSCRIPTIONAL REGULATOR BETI"/>
    <property type="match status" value="1"/>
</dbReference>
<dbReference type="PROSITE" id="PS01081">
    <property type="entry name" value="HTH_TETR_1"/>
    <property type="match status" value="1"/>
</dbReference>
<evidence type="ECO:0000256" key="1">
    <source>
        <dbReference type="ARBA" id="ARBA00023015"/>
    </source>
</evidence>
<keyword evidence="3" id="KW-0804">Transcription</keyword>
<feature type="domain" description="HTH tetR-type" evidence="5">
    <location>
        <begin position="20"/>
        <end position="80"/>
    </location>
</feature>
<name>A0A4R4DY15_9PROT</name>
<dbReference type="GO" id="GO:0003700">
    <property type="term" value="F:DNA-binding transcription factor activity"/>
    <property type="evidence" value="ECO:0007669"/>
    <property type="project" value="TreeGrafter"/>
</dbReference>
<dbReference type="RefSeq" id="WP_132284171.1">
    <property type="nucleotide sequence ID" value="NZ_SKBM01000002.1"/>
</dbReference>
<feature type="DNA-binding region" description="H-T-H motif" evidence="4">
    <location>
        <begin position="43"/>
        <end position="62"/>
    </location>
</feature>
<evidence type="ECO:0000313" key="7">
    <source>
        <dbReference type="Proteomes" id="UP000295023"/>
    </source>
</evidence>
<dbReference type="PRINTS" id="PR00455">
    <property type="entry name" value="HTHTETR"/>
</dbReference>
<reference evidence="6 7" key="1">
    <citation type="submission" date="2019-03" db="EMBL/GenBank/DDBJ databases">
        <title>Paracraurococcus aquatilis NE82 genome sequence.</title>
        <authorList>
            <person name="Zhao Y."/>
            <person name="Du Z."/>
        </authorList>
    </citation>
    <scope>NUCLEOTIDE SEQUENCE [LARGE SCALE GENOMIC DNA]</scope>
    <source>
        <strain evidence="6 7">NE82</strain>
    </source>
</reference>
<comment type="caution">
    <text evidence="6">The sequence shown here is derived from an EMBL/GenBank/DDBJ whole genome shotgun (WGS) entry which is preliminary data.</text>
</comment>
<keyword evidence="1" id="KW-0805">Transcription regulation</keyword>
<keyword evidence="2 4" id="KW-0238">DNA-binding</keyword>
<dbReference type="InterPro" id="IPR050109">
    <property type="entry name" value="HTH-type_TetR-like_transc_reg"/>
</dbReference>
<evidence type="ECO:0000256" key="4">
    <source>
        <dbReference type="PROSITE-ProRule" id="PRU00335"/>
    </source>
</evidence>
<dbReference type="PANTHER" id="PTHR30055">
    <property type="entry name" value="HTH-TYPE TRANSCRIPTIONAL REGULATOR RUTR"/>
    <property type="match status" value="1"/>
</dbReference>
<sequence length="203" mass="22243">MSSVTERALAEAGRRLRTKTRNREAILAAARQVFAELGYEAASVRDIIRRTDLASGTFYNYFRSKEEIARALATDAAERLRPVLRAERERAVSLEAWLEGAIGAYFRFLAEEYGQAASLPQLRLDATPAQRAVFAEVRESLSLILGDRLAPQADMDYLAAGAIGIARHVGEQMLRRAPPDPEGATRVAVRLILHGLPAAARGA</sequence>
<dbReference type="Gene3D" id="1.10.357.10">
    <property type="entry name" value="Tetracycline Repressor, domain 2"/>
    <property type="match status" value="1"/>
</dbReference>
<dbReference type="GO" id="GO:0000976">
    <property type="term" value="F:transcription cis-regulatory region binding"/>
    <property type="evidence" value="ECO:0007669"/>
    <property type="project" value="TreeGrafter"/>
</dbReference>
<evidence type="ECO:0000256" key="2">
    <source>
        <dbReference type="ARBA" id="ARBA00023125"/>
    </source>
</evidence>
<dbReference type="AlphaFoldDB" id="A0A4R4DY15"/>
<evidence type="ECO:0000256" key="3">
    <source>
        <dbReference type="ARBA" id="ARBA00023163"/>
    </source>
</evidence>
<organism evidence="6 7">
    <name type="scientific">Roseicella aquatilis</name>
    <dbReference type="NCBI Taxonomy" id="2527868"/>
    <lineage>
        <taxon>Bacteria</taxon>
        <taxon>Pseudomonadati</taxon>
        <taxon>Pseudomonadota</taxon>
        <taxon>Alphaproteobacteria</taxon>
        <taxon>Acetobacterales</taxon>
        <taxon>Roseomonadaceae</taxon>
        <taxon>Roseicella</taxon>
    </lineage>
</organism>
<dbReference type="OrthoDB" id="7185252at2"/>
<dbReference type="EMBL" id="SKBM01000002">
    <property type="protein sequence ID" value="TCZ65955.1"/>
    <property type="molecule type" value="Genomic_DNA"/>
</dbReference>
<dbReference type="InterPro" id="IPR023772">
    <property type="entry name" value="DNA-bd_HTH_TetR-type_CS"/>
</dbReference>
<keyword evidence="7" id="KW-1185">Reference proteome</keyword>
<proteinExistence type="predicted"/>
<dbReference type="Proteomes" id="UP000295023">
    <property type="component" value="Unassembled WGS sequence"/>
</dbReference>
<evidence type="ECO:0000259" key="5">
    <source>
        <dbReference type="PROSITE" id="PS50977"/>
    </source>
</evidence>
<dbReference type="InterPro" id="IPR009057">
    <property type="entry name" value="Homeodomain-like_sf"/>
</dbReference>
<accession>A0A4R4DY15</accession>
<dbReference type="PROSITE" id="PS50977">
    <property type="entry name" value="HTH_TETR_2"/>
    <property type="match status" value="1"/>
</dbReference>
<evidence type="ECO:0000313" key="6">
    <source>
        <dbReference type="EMBL" id="TCZ65955.1"/>
    </source>
</evidence>
<protein>
    <submittedName>
        <fullName evidence="6">TetR/AcrR family transcriptional regulator</fullName>
    </submittedName>
</protein>
<dbReference type="InterPro" id="IPR001647">
    <property type="entry name" value="HTH_TetR"/>
</dbReference>
<gene>
    <name evidence="6" type="ORF">EXY23_02390</name>
</gene>
<dbReference type="Pfam" id="PF00440">
    <property type="entry name" value="TetR_N"/>
    <property type="match status" value="1"/>
</dbReference>
<dbReference type="SUPFAM" id="SSF46689">
    <property type="entry name" value="Homeodomain-like"/>
    <property type="match status" value="1"/>
</dbReference>